<proteinExistence type="predicted"/>
<name>A0AB37E6C3_9CAUL</name>
<dbReference type="AlphaFoldDB" id="A0AB37E6C3"/>
<evidence type="ECO:0000313" key="2">
    <source>
        <dbReference type="EMBL" id="QIH72659.1"/>
    </source>
</evidence>
<evidence type="ECO:0000256" key="1">
    <source>
        <dbReference type="SAM" id="MobiDB-lite"/>
    </source>
</evidence>
<accession>A0AB37E6C3</accession>
<feature type="region of interest" description="Disordered" evidence="1">
    <location>
        <begin position="73"/>
        <end position="99"/>
    </location>
</feature>
<sequence length="99" mass="10898">MSAYLALSWSTISKICTVAPVDVGASVIRYNRLQIDEWVASLPPKAIKNAALVAPTLPDLETEREERRNAALDKVRARTSLHHHGRRPRLSDGGRNGQG</sequence>
<protein>
    <recommendedName>
        <fullName evidence="4">DNA-binding protein</fullName>
    </recommendedName>
</protein>
<feature type="compositionally biased region" description="Basic residues" evidence="1">
    <location>
        <begin position="77"/>
        <end position="88"/>
    </location>
</feature>
<dbReference type="KEGG" id="bmed:GYM46_06665"/>
<dbReference type="EMBL" id="CP048751">
    <property type="protein sequence ID" value="QIH72659.1"/>
    <property type="molecule type" value="Genomic_DNA"/>
</dbReference>
<evidence type="ECO:0000313" key="3">
    <source>
        <dbReference type="Proteomes" id="UP000501325"/>
    </source>
</evidence>
<evidence type="ECO:0008006" key="4">
    <source>
        <dbReference type="Google" id="ProtNLM"/>
    </source>
</evidence>
<organism evidence="2 3">
    <name type="scientific">Brevundimonas mediterranea</name>
    <dbReference type="NCBI Taxonomy" id="74329"/>
    <lineage>
        <taxon>Bacteria</taxon>
        <taxon>Pseudomonadati</taxon>
        <taxon>Pseudomonadota</taxon>
        <taxon>Alphaproteobacteria</taxon>
        <taxon>Caulobacterales</taxon>
        <taxon>Caulobacteraceae</taxon>
        <taxon>Brevundimonas</taxon>
    </lineage>
</organism>
<dbReference type="RefSeq" id="WP_164952631.1">
    <property type="nucleotide sequence ID" value="NZ_CP048751.1"/>
</dbReference>
<dbReference type="Proteomes" id="UP000501325">
    <property type="component" value="Chromosome"/>
</dbReference>
<reference evidence="2 3" key="1">
    <citation type="submission" date="2020-01" db="EMBL/GenBank/DDBJ databases">
        <authorList>
            <person name="Wang S."/>
        </authorList>
    </citation>
    <scope>NUCLEOTIDE SEQUENCE [LARGE SCALE GENOMIC DNA]</scope>
    <source>
        <strain evidence="2 3">D151-2-6</strain>
    </source>
</reference>
<gene>
    <name evidence="2" type="ORF">GYM46_06665</name>
</gene>